<gene>
    <name evidence="1" type="ORF">S01H1_28416</name>
</gene>
<sequence length="278" mass="32666">CSWKNRALEWSHVLGLRKKNDRIGIFNSFPFHYEMFGFILNYAENNNYEVDIFTNQINDLGWIDFYRRKFNNFNIIDFNEFDGNTNSYSYFFVTTDDDPLFKTEWINDNVVCLNHYYKTRTPGFKRYLNVARFNDSELDFIYPCYPTASYKDKVQNNNISIIGGGAGALSYNIINKLYSRNKITLNIFSRKSSKVDVTEYDNSKFDIKFVEDIETNEMIEILKQSTYVLINYNKNEEHNNGVSCSGSLQLALSTLCKPIMMKTSNKYLQIENALEFDI</sequence>
<name>X0V8X6_9ZZZZ</name>
<accession>X0V8X6</accession>
<dbReference type="AlphaFoldDB" id="X0V8X6"/>
<evidence type="ECO:0000313" key="1">
    <source>
        <dbReference type="EMBL" id="GAF97080.1"/>
    </source>
</evidence>
<protein>
    <submittedName>
        <fullName evidence="1">Uncharacterized protein</fullName>
    </submittedName>
</protein>
<comment type="caution">
    <text evidence="1">The sequence shown here is derived from an EMBL/GenBank/DDBJ whole genome shotgun (WGS) entry which is preliminary data.</text>
</comment>
<feature type="non-terminal residue" evidence="1">
    <location>
        <position position="1"/>
    </location>
</feature>
<proteinExistence type="predicted"/>
<dbReference type="EMBL" id="BARS01017366">
    <property type="protein sequence ID" value="GAF97080.1"/>
    <property type="molecule type" value="Genomic_DNA"/>
</dbReference>
<organism evidence="1">
    <name type="scientific">marine sediment metagenome</name>
    <dbReference type="NCBI Taxonomy" id="412755"/>
    <lineage>
        <taxon>unclassified sequences</taxon>
        <taxon>metagenomes</taxon>
        <taxon>ecological metagenomes</taxon>
    </lineage>
</organism>
<reference evidence="1" key="1">
    <citation type="journal article" date="2014" name="Front. Microbiol.">
        <title>High frequency of phylogenetically diverse reductive dehalogenase-homologous genes in deep subseafloor sedimentary metagenomes.</title>
        <authorList>
            <person name="Kawai M."/>
            <person name="Futagami T."/>
            <person name="Toyoda A."/>
            <person name="Takaki Y."/>
            <person name="Nishi S."/>
            <person name="Hori S."/>
            <person name="Arai W."/>
            <person name="Tsubouchi T."/>
            <person name="Morono Y."/>
            <person name="Uchiyama I."/>
            <person name="Ito T."/>
            <person name="Fujiyama A."/>
            <person name="Inagaki F."/>
            <person name="Takami H."/>
        </authorList>
    </citation>
    <scope>NUCLEOTIDE SEQUENCE</scope>
    <source>
        <strain evidence="1">Expedition CK06-06</strain>
    </source>
</reference>
<feature type="non-terminal residue" evidence="1">
    <location>
        <position position="278"/>
    </location>
</feature>